<dbReference type="PANTHER" id="PTHR34069">
    <property type="entry name" value="3-OXOACYL-[ACYL-CARRIER-PROTEIN] SYNTHASE 3"/>
    <property type="match status" value="1"/>
</dbReference>
<evidence type="ECO:0000313" key="2">
    <source>
        <dbReference type="EMBL" id="MFB9451740.1"/>
    </source>
</evidence>
<dbReference type="SUPFAM" id="SSF53901">
    <property type="entry name" value="Thiolase-like"/>
    <property type="match status" value="1"/>
</dbReference>
<dbReference type="Pfam" id="PF08545">
    <property type="entry name" value="ACP_syn_III"/>
    <property type="match status" value="1"/>
</dbReference>
<dbReference type="Gene3D" id="3.40.47.10">
    <property type="match status" value="2"/>
</dbReference>
<evidence type="ECO:0000259" key="1">
    <source>
        <dbReference type="Pfam" id="PF08545"/>
    </source>
</evidence>
<evidence type="ECO:0000313" key="3">
    <source>
        <dbReference type="Proteomes" id="UP001589608"/>
    </source>
</evidence>
<accession>A0ABV5MSA2</accession>
<gene>
    <name evidence="2" type="ORF">ACFFTR_52510</name>
</gene>
<dbReference type="EMBL" id="JBHMCA010000090">
    <property type="protein sequence ID" value="MFB9451740.1"/>
    <property type="molecule type" value="Genomic_DNA"/>
</dbReference>
<dbReference type="Proteomes" id="UP001589608">
    <property type="component" value="Unassembled WGS sequence"/>
</dbReference>
<dbReference type="InterPro" id="IPR016039">
    <property type="entry name" value="Thiolase-like"/>
</dbReference>
<dbReference type="InterPro" id="IPR013751">
    <property type="entry name" value="ACP_syn_III_N"/>
</dbReference>
<comment type="caution">
    <text evidence="2">The sequence shown here is derived from an EMBL/GenBank/DDBJ whole genome shotgun (WGS) entry which is preliminary data.</text>
</comment>
<keyword evidence="3" id="KW-1185">Reference proteome</keyword>
<name>A0ABV5MSA2_9ACTN</name>
<feature type="domain" description="Beta-ketoacyl-[acyl-carrier-protein] synthase III N-terminal" evidence="1">
    <location>
        <begin position="116"/>
        <end position="188"/>
    </location>
</feature>
<reference evidence="2 3" key="1">
    <citation type="submission" date="2024-09" db="EMBL/GenBank/DDBJ databases">
        <authorList>
            <person name="Sun Q."/>
            <person name="Mori K."/>
        </authorList>
    </citation>
    <scope>NUCLEOTIDE SEQUENCE [LARGE SCALE GENOMIC DNA]</scope>
    <source>
        <strain evidence="2 3">JCM 3307</strain>
    </source>
</reference>
<organism evidence="2 3">
    <name type="scientific">Dactylosporangium vinaceum</name>
    <dbReference type="NCBI Taxonomy" id="53362"/>
    <lineage>
        <taxon>Bacteria</taxon>
        <taxon>Bacillati</taxon>
        <taxon>Actinomycetota</taxon>
        <taxon>Actinomycetes</taxon>
        <taxon>Micromonosporales</taxon>
        <taxon>Micromonosporaceae</taxon>
        <taxon>Dactylosporangium</taxon>
    </lineage>
</organism>
<proteinExistence type="predicted"/>
<sequence length="306" mass="31121">MSAIARLCAPAYELGEYADKVADLPEVAATEPGAGLLAPAAGFETYHWTDCGVADLLVPAARRALLAAELDPAEVDLVVLATDSLPRDRTAPALVAELLGELGLSRATALTIGLLDCATAMVALGTAASYVRDGTARQVLVLSGDVAEQATGGRRVVAGGAAIASDAAAGVVISADRPGRAILGLASHTATALVVGEPPPQVQLAARVHGHRALFDRLLAGRGLRPAAVGTVLPSNFARNVQRIYLSEAGFTDAQLALDNVARIGHCLGSDPLINLVDQPPGDRPAVLLGSGVAHLAAVLIAAETR</sequence>
<protein>
    <recommendedName>
        <fullName evidence="1">Beta-ketoacyl-[acyl-carrier-protein] synthase III N-terminal domain-containing protein</fullName>
    </recommendedName>
</protein>
<dbReference type="RefSeq" id="WP_223104043.1">
    <property type="nucleotide sequence ID" value="NZ_CP061913.1"/>
</dbReference>
<dbReference type="PANTHER" id="PTHR34069:SF2">
    <property type="entry name" value="BETA-KETOACYL-[ACYL-CARRIER-PROTEIN] SYNTHASE III"/>
    <property type="match status" value="1"/>
</dbReference>